<dbReference type="OrthoDB" id="37184at2157"/>
<dbReference type="Gene3D" id="1.10.150.120">
    <property type="entry name" value="[2Fe-2S]-binding domain"/>
    <property type="match status" value="1"/>
</dbReference>
<dbReference type="InterPro" id="IPR001041">
    <property type="entry name" value="2Fe-2S_ferredoxin-type"/>
</dbReference>
<feature type="domain" description="2Fe-2S ferredoxin-type" evidence="6">
    <location>
        <begin position="9"/>
        <end position="87"/>
    </location>
</feature>
<dbReference type="PANTHER" id="PTHR44379:SF5">
    <property type="entry name" value="OXIDOREDUCTASE WITH IRON-SULFUR SUBUNIT"/>
    <property type="match status" value="1"/>
</dbReference>
<evidence type="ECO:0000313" key="8">
    <source>
        <dbReference type="Proteomes" id="UP000282323"/>
    </source>
</evidence>
<evidence type="ECO:0000313" key="7">
    <source>
        <dbReference type="EMBL" id="RQG94910.1"/>
    </source>
</evidence>
<proteinExistence type="predicted"/>
<dbReference type="AlphaFoldDB" id="A0A3N6ME50"/>
<dbReference type="PROSITE" id="PS51085">
    <property type="entry name" value="2FE2S_FER_2"/>
    <property type="match status" value="1"/>
</dbReference>
<organism evidence="7 8">
    <name type="scientific">Natrarchaeobius chitinivorans</name>
    <dbReference type="NCBI Taxonomy" id="1679083"/>
    <lineage>
        <taxon>Archaea</taxon>
        <taxon>Methanobacteriati</taxon>
        <taxon>Methanobacteriota</taxon>
        <taxon>Stenosarchaea group</taxon>
        <taxon>Halobacteria</taxon>
        <taxon>Halobacteriales</taxon>
        <taxon>Natrialbaceae</taxon>
        <taxon>Natrarchaeobius</taxon>
    </lineage>
</organism>
<protein>
    <submittedName>
        <fullName evidence="7">(2Fe-2S)-binding protein</fullName>
    </submittedName>
</protein>
<keyword evidence="8" id="KW-1185">Reference proteome</keyword>
<dbReference type="RefSeq" id="WP_124195566.1">
    <property type="nucleotide sequence ID" value="NZ_REGA01000007.1"/>
</dbReference>
<dbReference type="PROSITE" id="PS00197">
    <property type="entry name" value="2FE2S_FER_1"/>
    <property type="match status" value="1"/>
</dbReference>
<accession>A0A3N6ME50</accession>
<dbReference type="SUPFAM" id="SSF54292">
    <property type="entry name" value="2Fe-2S ferredoxin-like"/>
    <property type="match status" value="1"/>
</dbReference>
<name>A0A3N6ME50_NATCH</name>
<keyword evidence="2" id="KW-0479">Metal-binding</keyword>
<evidence type="ECO:0000256" key="1">
    <source>
        <dbReference type="ARBA" id="ARBA00022714"/>
    </source>
</evidence>
<keyword evidence="3" id="KW-0560">Oxidoreductase</keyword>
<dbReference type="InterPro" id="IPR036010">
    <property type="entry name" value="2Fe-2S_ferredoxin-like_sf"/>
</dbReference>
<dbReference type="EMBL" id="REGA01000007">
    <property type="protein sequence ID" value="RQG94910.1"/>
    <property type="molecule type" value="Genomic_DNA"/>
</dbReference>
<evidence type="ECO:0000256" key="4">
    <source>
        <dbReference type="ARBA" id="ARBA00023004"/>
    </source>
</evidence>
<keyword evidence="1" id="KW-0001">2Fe-2S</keyword>
<dbReference type="Pfam" id="PF00111">
    <property type="entry name" value="Fer2"/>
    <property type="match status" value="1"/>
</dbReference>
<dbReference type="InterPro" id="IPR006058">
    <property type="entry name" value="2Fe2S_fd_BS"/>
</dbReference>
<keyword evidence="4" id="KW-0408">Iron</keyword>
<gene>
    <name evidence="7" type="ORF">EA473_10450</name>
</gene>
<evidence type="ECO:0000256" key="2">
    <source>
        <dbReference type="ARBA" id="ARBA00022723"/>
    </source>
</evidence>
<dbReference type="Gene3D" id="3.10.20.30">
    <property type="match status" value="1"/>
</dbReference>
<dbReference type="PANTHER" id="PTHR44379">
    <property type="entry name" value="OXIDOREDUCTASE WITH IRON-SULFUR SUBUNIT"/>
    <property type="match status" value="1"/>
</dbReference>
<comment type="caution">
    <text evidence="7">The sequence shown here is derived from an EMBL/GenBank/DDBJ whole genome shotgun (WGS) entry which is preliminary data.</text>
</comment>
<evidence type="ECO:0000259" key="6">
    <source>
        <dbReference type="PROSITE" id="PS51085"/>
    </source>
</evidence>
<dbReference type="InterPro" id="IPR051452">
    <property type="entry name" value="Diverse_Oxidoreductases"/>
</dbReference>
<evidence type="ECO:0000256" key="5">
    <source>
        <dbReference type="ARBA" id="ARBA00023014"/>
    </source>
</evidence>
<dbReference type="GO" id="GO:0016491">
    <property type="term" value="F:oxidoreductase activity"/>
    <property type="evidence" value="ECO:0007669"/>
    <property type="project" value="UniProtKB-KW"/>
</dbReference>
<dbReference type="Pfam" id="PF01799">
    <property type="entry name" value="Fer2_2"/>
    <property type="match status" value="1"/>
</dbReference>
<dbReference type="SUPFAM" id="SSF47741">
    <property type="entry name" value="CO dehydrogenase ISP C-domain like"/>
    <property type="match status" value="1"/>
</dbReference>
<reference evidence="7 8" key="1">
    <citation type="submission" date="2018-10" db="EMBL/GenBank/DDBJ databases">
        <title>Natrarchaeobius chitinivorans gen. nov., sp. nov., and Natrarchaeobius haloalkaliphilus sp. nov., alkaliphilic, chitin-utilizing haloarchaea from hypersaline alkaline lakes.</title>
        <authorList>
            <person name="Sorokin D.Y."/>
            <person name="Elcheninov A.G."/>
            <person name="Kostrikina N.A."/>
            <person name="Bale N.J."/>
            <person name="Sinninghe Damste J.S."/>
            <person name="Khijniak T.V."/>
            <person name="Kublanov I.V."/>
            <person name="Toshchakov S.V."/>
        </authorList>
    </citation>
    <scope>NUCLEOTIDE SEQUENCE [LARGE SCALE GENOMIC DNA]</scope>
    <source>
        <strain evidence="7 8">AArcht4T</strain>
    </source>
</reference>
<dbReference type="GO" id="GO:0051537">
    <property type="term" value="F:2 iron, 2 sulfur cluster binding"/>
    <property type="evidence" value="ECO:0007669"/>
    <property type="project" value="UniProtKB-KW"/>
</dbReference>
<sequence length="167" mass="17765">MSTETKPSERVTVETTLNGTEVEQTVPAGTLLSAFLRNHEYLTGTHRGCETAKCGACTVLVDGDPVKSCNMLAAQVDGATVTTVEGLADGEDLHPVQQAFWDCHGSQCGYCTPGFVTNVVALLEDNPDPSVEEIRSHLTGNICRCTGYTKIIESVQEAAARMDGDGK</sequence>
<evidence type="ECO:0000256" key="3">
    <source>
        <dbReference type="ARBA" id="ARBA00023002"/>
    </source>
</evidence>
<dbReference type="InterPro" id="IPR002888">
    <property type="entry name" value="2Fe-2S-bd"/>
</dbReference>
<dbReference type="FunFam" id="1.10.150.120:FF:000003">
    <property type="entry name" value="Carbon monoxide dehydrogenase, small subunit"/>
    <property type="match status" value="1"/>
</dbReference>
<dbReference type="GO" id="GO:0046872">
    <property type="term" value="F:metal ion binding"/>
    <property type="evidence" value="ECO:0007669"/>
    <property type="project" value="UniProtKB-KW"/>
</dbReference>
<keyword evidence="5" id="KW-0411">Iron-sulfur</keyword>
<dbReference type="InterPro" id="IPR012675">
    <property type="entry name" value="Beta-grasp_dom_sf"/>
</dbReference>
<dbReference type="Proteomes" id="UP000282323">
    <property type="component" value="Unassembled WGS sequence"/>
</dbReference>
<dbReference type="InterPro" id="IPR036884">
    <property type="entry name" value="2Fe-2S-bd_dom_sf"/>
</dbReference>